<sequence>MRPIKPAMTTDPGLNALFRKNLKEVMIRIIGSQKAPTPRNLIRVSEV</sequence>
<reference evidence="1" key="1">
    <citation type="journal article" date="2014" name="Front. Microbiol.">
        <title>High frequency of phylogenetically diverse reductive dehalogenase-homologous genes in deep subseafloor sedimentary metagenomes.</title>
        <authorList>
            <person name="Kawai M."/>
            <person name="Futagami T."/>
            <person name="Toyoda A."/>
            <person name="Takaki Y."/>
            <person name="Nishi S."/>
            <person name="Hori S."/>
            <person name="Arai W."/>
            <person name="Tsubouchi T."/>
            <person name="Morono Y."/>
            <person name="Uchiyama I."/>
            <person name="Ito T."/>
            <person name="Fujiyama A."/>
            <person name="Inagaki F."/>
            <person name="Takami H."/>
        </authorList>
    </citation>
    <scope>NUCLEOTIDE SEQUENCE</scope>
    <source>
        <strain evidence="1">Expedition CK06-06</strain>
    </source>
</reference>
<protein>
    <submittedName>
        <fullName evidence="1">Uncharacterized protein</fullName>
    </submittedName>
</protein>
<comment type="caution">
    <text evidence="1">The sequence shown here is derived from an EMBL/GenBank/DDBJ whole genome shotgun (WGS) entry which is preliminary data.</text>
</comment>
<evidence type="ECO:0000313" key="1">
    <source>
        <dbReference type="EMBL" id="GAJ23731.1"/>
    </source>
</evidence>
<name>X1VXI3_9ZZZZ</name>
<proteinExistence type="predicted"/>
<gene>
    <name evidence="1" type="ORF">S12H4_57584</name>
</gene>
<dbReference type="EMBL" id="BARW01037263">
    <property type="protein sequence ID" value="GAJ23731.1"/>
    <property type="molecule type" value="Genomic_DNA"/>
</dbReference>
<organism evidence="1">
    <name type="scientific">marine sediment metagenome</name>
    <dbReference type="NCBI Taxonomy" id="412755"/>
    <lineage>
        <taxon>unclassified sequences</taxon>
        <taxon>metagenomes</taxon>
        <taxon>ecological metagenomes</taxon>
    </lineage>
</organism>
<dbReference type="AlphaFoldDB" id="X1VXI3"/>
<accession>X1VXI3</accession>